<dbReference type="PANTHER" id="PTHR30381:SF0">
    <property type="entry name" value="FLAGELLAR P-RING PROTEIN"/>
    <property type="match status" value="1"/>
</dbReference>
<dbReference type="RefSeq" id="WP_082132871.1">
    <property type="nucleotide sequence ID" value="NZ_CP011805.1"/>
</dbReference>
<sequence length="375" mass="39490" precursor="true">MLRSRLCRTLLAALLGIMMLPAVPVSAQEVPIKGLGRFDGWRENALIGYGIVTGLAGSGDSRRNEITRQALRNVLSRLGSVVGEDQINSRNVAVVIVTARLPASANPGDRIDAIVSSIGDARSLAGGTLLMTPLLGPDQKPYALAQGSLTVGGYDFEANLNRQQRNYPTSAVLPGGATIENAVEASVLKNGYISFLLAEPGFTTAQSISDAINLRLGYGTATVRNADEVLIRFDQPVSQLATFLSTIENLPVRPDRTPRIVINERTGTIVAGGDVQISSVVISQGDIKVSVKSESHASQPSFIAGFASDISSLVVTNTELAVEQGGDDAVLSLPDTNVAALFRTLAQAKVDTRRTIGILQAIKAAGALHAEIVIQ</sequence>
<evidence type="ECO:0000256" key="6">
    <source>
        <dbReference type="ARBA" id="ARBA00023143"/>
    </source>
</evidence>
<dbReference type="GO" id="GO:0005198">
    <property type="term" value="F:structural molecule activity"/>
    <property type="evidence" value="ECO:0007669"/>
    <property type="project" value="InterPro"/>
</dbReference>
<dbReference type="GO" id="GO:0030288">
    <property type="term" value="C:outer membrane-bounded periplasmic space"/>
    <property type="evidence" value="ECO:0007669"/>
    <property type="project" value="InterPro"/>
</dbReference>
<reference evidence="9 10" key="1">
    <citation type="submission" date="2015-06" db="EMBL/GenBank/DDBJ databases">
        <authorList>
            <person name="Kim K.M."/>
        </authorList>
    </citation>
    <scope>NUCLEOTIDE SEQUENCE [LARGE SCALE GENOMIC DNA]</scope>
    <source>
        <strain evidence="9 10">KCTC 22370</strain>
    </source>
</reference>
<evidence type="ECO:0000256" key="1">
    <source>
        <dbReference type="ARBA" id="ARBA00002591"/>
    </source>
</evidence>
<keyword evidence="9" id="KW-0966">Cell projection</keyword>
<dbReference type="PANTHER" id="PTHR30381">
    <property type="entry name" value="FLAGELLAR P-RING PERIPLASMIC PROTEIN FLGI"/>
    <property type="match status" value="1"/>
</dbReference>
<comment type="subunit">
    <text evidence="8">The basal body constitutes a major portion of the flagellar organelle and consists of four rings (L,P,S, and M) mounted on a central rod.</text>
</comment>
<keyword evidence="6 8" id="KW-0975">Bacterial flagellum</keyword>
<dbReference type="InterPro" id="IPR001782">
    <property type="entry name" value="Flag_FlgI"/>
</dbReference>
<name>A0A0G3X9T4_9SPHN</name>
<feature type="signal peptide" evidence="8">
    <location>
        <begin position="1"/>
        <end position="27"/>
    </location>
</feature>
<dbReference type="PRINTS" id="PR01010">
    <property type="entry name" value="FLGPRINGFLGI"/>
</dbReference>
<dbReference type="NCBIfam" id="NF003676">
    <property type="entry name" value="PRK05303.1"/>
    <property type="match status" value="1"/>
</dbReference>
<evidence type="ECO:0000313" key="9">
    <source>
        <dbReference type="EMBL" id="AKM07962.1"/>
    </source>
</evidence>
<dbReference type="OrthoDB" id="9786431at2"/>
<evidence type="ECO:0000256" key="8">
    <source>
        <dbReference type="HAMAP-Rule" id="MF_00416"/>
    </source>
</evidence>
<dbReference type="GO" id="GO:0071973">
    <property type="term" value="P:bacterial-type flagellum-dependent cell motility"/>
    <property type="evidence" value="ECO:0007669"/>
    <property type="project" value="InterPro"/>
</dbReference>
<keyword evidence="9" id="KW-0969">Cilium</keyword>
<evidence type="ECO:0000256" key="7">
    <source>
        <dbReference type="ARBA" id="ARBA00032344"/>
    </source>
</evidence>
<dbReference type="HAMAP" id="MF_00416">
    <property type="entry name" value="FlgI"/>
    <property type="match status" value="1"/>
</dbReference>
<accession>A0A0G3X9T4</accession>
<proteinExistence type="inferred from homology"/>
<dbReference type="Pfam" id="PF02119">
    <property type="entry name" value="FlgI"/>
    <property type="match status" value="1"/>
</dbReference>
<comment type="similarity">
    <text evidence="8">Belongs to the FlgI family.</text>
</comment>
<evidence type="ECO:0000256" key="4">
    <source>
        <dbReference type="ARBA" id="ARBA00022729"/>
    </source>
</evidence>
<organism evidence="9 10">
    <name type="scientific">Pelagerythrobacter marensis</name>
    <dbReference type="NCBI Taxonomy" id="543877"/>
    <lineage>
        <taxon>Bacteria</taxon>
        <taxon>Pseudomonadati</taxon>
        <taxon>Pseudomonadota</taxon>
        <taxon>Alphaproteobacteria</taxon>
        <taxon>Sphingomonadales</taxon>
        <taxon>Erythrobacteraceae</taxon>
        <taxon>Pelagerythrobacter</taxon>
    </lineage>
</organism>
<keyword evidence="4 8" id="KW-0732">Signal</keyword>
<keyword evidence="5" id="KW-0574">Periplasm</keyword>
<evidence type="ECO:0000313" key="10">
    <source>
        <dbReference type="Proteomes" id="UP000037643"/>
    </source>
</evidence>
<dbReference type="GO" id="GO:0009428">
    <property type="term" value="C:bacterial-type flagellum basal body, distal rod, P ring"/>
    <property type="evidence" value="ECO:0007669"/>
    <property type="project" value="InterPro"/>
</dbReference>
<comment type="function">
    <text evidence="1 8">Assembles around the rod to form the L-ring and probably protects the motor/basal body from shearing forces during rotation.</text>
</comment>
<evidence type="ECO:0000256" key="2">
    <source>
        <dbReference type="ARBA" id="ARBA00004117"/>
    </source>
</evidence>
<dbReference type="STRING" id="543877.AM2010_1900"/>
<keyword evidence="9" id="KW-0282">Flagellum</keyword>
<dbReference type="AlphaFoldDB" id="A0A0G3X9T4"/>
<dbReference type="EMBL" id="CP011805">
    <property type="protein sequence ID" value="AKM07962.1"/>
    <property type="molecule type" value="Genomic_DNA"/>
</dbReference>
<dbReference type="KEGG" id="amx:AM2010_1900"/>
<evidence type="ECO:0000256" key="3">
    <source>
        <dbReference type="ARBA" id="ARBA00019515"/>
    </source>
</evidence>
<dbReference type="PATRIC" id="fig|543877.4.peg.1928"/>
<protein>
    <recommendedName>
        <fullName evidence="3 8">Flagellar P-ring protein</fullName>
    </recommendedName>
    <alternativeName>
        <fullName evidence="7 8">Basal body P-ring protein</fullName>
    </alternativeName>
</protein>
<dbReference type="Proteomes" id="UP000037643">
    <property type="component" value="Chromosome"/>
</dbReference>
<comment type="subcellular location">
    <subcellularLocation>
        <location evidence="2 8">Bacterial flagellum basal body</location>
    </subcellularLocation>
</comment>
<gene>
    <name evidence="8" type="primary">flgI</name>
    <name evidence="9" type="ORF">AM2010_1900</name>
</gene>
<feature type="chain" id="PRO_5008988319" description="Flagellar P-ring protein" evidence="8">
    <location>
        <begin position="28"/>
        <end position="375"/>
    </location>
</feature>
<evidence type="ECO:0000256" key="5">
    <source>
        <dbReference type="ARBA" id="ARBA00022764"/>
    </source>
</evidence>
<keyword evidence="10" id="KW-1185">Reference proteome</keyword>